<gene>
    <name evidence="3" type="ORF">CJP16_11570</name>
</gene>
<dbReference type="Proteomes" id="UP000233467">
    <property type="component" value="Unassembled WGS sequence"/>
</dbReference>
<keyword evidence="4" id="KW-1185">Reference proteome</keyword>
<dbReference type="PANTHER" id="PTHR30007">
    <property type="entry name" value="PHP DOMAIN PROTEIN"/>
    <property type="match status" value="1"/>
</dbReference>
<reference evidence="3 4" key="1">
    <citation type="journal article" date="2017" name="Front. Microbiol.">
        <title>Strong Genomic and Phenotypic Heterogeneity in the Aeromonas sobria Species Complex.</title>
        <authorList>
            <person name="Gauthier J."/>
            <person name="Vincent A.T."/>
            <person name="Charette S.J."/>
            <person name="Derome N."/>
        </authorList>
    </citation>
    <scope>NUCLEOTIDE SEQUENCE [LARGE SCALE GENOMIC DNA]</scope>
    <source>
        <strain evidence="3 4">TM18</strain>
    </source>
</reference>
<dbReference type="GO" id="GO:0004803">
    <property type="term" value="F:transposase activity"/>
    <property type="evidence" value="ECO:0007669"/>
    <property type="project" value="InterPro"/>
</dbReference>
<name>A0A2N3IYE2_AERSO</name>
<organism evidence="3 4">
    <name type="scientific">Aeromonas sobria</name>
    <dbReference type="NCBI Taxonomy" id="646"/>
    <lineage>
        <taxon>Bacteria</taxon>
        <taxon>Pseudomonadati</taxon>
        <taxon>Pseudomonadota</taxon>
        <taxon>Gammaproteobacteria</taxon>
        <taxon>Aeromonadales</taxon>
        <taxon>Aeromonadaceae</taxon>
        <taxon>Aeromonas</taxon>
    </lineage>
</organism>
<protein>
    <submittedName>
        <fullName evidence="3">IS5/IS1182 family transposase</fullName>
    </submittedName>
</protein>
<feature type="domain" description="Insertion element IS402-like" evidence="2">
    <location>
        <begin position="11"/>
        <end position="83"/>
    </location>
</feature>
<dbReference type="GO" id="GO:0006313">
    <property type="term" value="P:DNA transposition"/>
    <property type="evidence" value="ECO:0007669"/>
    <property type="project" value="InterPro"/>
</dbReference>
<dbReference type="GO" id="GO:0003677">
    <property type="term" value="F:DNA binding"/>
    <property type="evidence" value="ECO:0007669"/>
    <property type="project" value="InterPro"/>
</dbReference>
<evidence type="ECO:0000313" key="4">
    <source>
        <dbReference type="Proteomes" id="UP000233467"/>
    </source>
</evidence>
<feature type="domain" description="Transposase IS4-like" evidence="1">
    <location>
        <begin position="93"/>
        <end position="250"/>
    </location>
</feature>
<dbReference type="InterPro" id="IPR025161">
    <property type="entry name" value="IS402-like_dom"/>
</dbReference>
<dbReference type="EMBL" id="NQMM01000031">
    <property type="protein sequence ID" value="PKQ77802.1"/>
    <property type="molecule type" value="Genomic_DNA"/>
</dbReference>
<comment type="caution">
    <text evidence="3">The sequence shown here is derived from an EMBL/GenBank/DDBJ whole genome shotgun (WGS) entry which is preliminary data.</text>
</comment>
<evidence type="ECO:0000259" key="2">
    <source>
        <dbReference type="Pfam" id="PF13340"/>
    </source>
</evidence>
<sequence>MSTPAHRRHDISDRVWSLIAPHLLGQKGHWGRVARDNRLFINAVFWILRTGAPWRDLPSDYGDWKNTHRRFCRWRDKGIWARLQERLIKEPDYEWLMIDASHIKVHPHASGAQGGNQDMGVTKGGLNSKIHLAVDGHGMPIKCIITSGTTADCTQAIPLIDGLEAAYLLADRGYDTNALMEVARAKGMEPVIPSKRNRKEQREHDRVLYKARYLVENAFLHLKQWRGIATRYAKNTGSFVAAVQIRCTYLWASIL</sequence>
<dbReference type="InterPro" id="IPR002559">
    <property type="entry name" value="Transposase_11"/>
</dbReference>
<proteinExistence type="predicted"/>
<dbReference type="NCBIfam" id="NF033580">
    <property type="entry name" value="transpos_IS5_3"/>
    <property type="match status" value="1"/>
</dbReference>
<evidence type="ECO:0000259" key="1">
    <source>
        <dbReference type="Pfam" id="PF01609"/>
    </source>
</evidence>
<dbReference type="SUPFAM" id="SSF53098">
    <property type="entry name" value="Ribonuclease H-like"/>
    <property type="match status" value="1"/>
</dbReference>
<dbReference type="Pfam" id="PF13340">
    <property type="entry name" value="DUF4096"/>
    <property type="match status" value="1"/>
</dbReference>
<dbReference type="Pfam" id="PF01609">
    <property type="entry name" value="DDE_Tnp_1"/>
    <property type="match status" value="1"/>
</dbReference>
<evidence type="ECO:0000313" key="3">
    <source>
        <dbReference type="EMBL" id="PKQ77802.1"/>
    </source>
</evidence>
<dbReference type="RefSeq" id="WP_101324801.1">
    <property type="nucleotide sequence ID" value="NZ_NKWE01000075.1"/>
</dbReference>
<dbReference type="InterPro" id="IPR012337">
    <property type="entry name" value="RNaseH-like_sf"/>
</dbReference>
<dbReference type="PANTHER" id="PTHR30007:SF1">
    <property type="entry name" value="BLR1914 PROTEIN"/>
    <property type="match status" value="1"/>
</dbReference>
<dbReference type="AlphaFoldDB" id="A0A2N3IYE2"/>
<accession>A0A2N3IYE2</accession>